<accession>A0ABR4JI45</accession>
<feature type="compositionally biased region" description="Polar residues" evidence="4">
    <location>
        <begin position="31"/>
        <end position="50"/>
    </location>
</feature>
<dbReference type="EMBL" id="JBFXLR010000072">
    <property type="protein sequence ID" value="KAL2839706.1"/>
    <property type="molecule type" value="Genomic_DNA"/>
</dbReference>
<comment type="similarity">
    <text evidence="1">Belongs to the universal ribosomal protein uS7 family.</text>
</comment>
<feature type="region of interest" description="Disordered" evidence="4">
    <location>
        <begin position="31"/>
        <end position="79"/>
    </location>
</feature>
<evidence type="ECO:0000256" key="4">
    <source>
        <dbReference type="SAM" id="MobiDB-lite"/>
    </source>
</evidence>
<feature type="domain" description="Small ribosomal subunit protein uS7" evidence="5">
    <location>
        <begin position="195"/>
        <end position="357"/>
    </location>
</feature>
<protein>
    <submittedName>
        <fullName evidence="6">Ribosomal protein S7 domain-containing protein</fullName>
    </submittedName>
</protein>
<proteinExistence type="inferred from homology"/>
<dbReference type="GO" id="GO:0005840">
    <property type="term" value="C:ribosome"/>
    <property type="evidence" value="ECO:0007669"/>
    <property type="project" value="UniProtKB-KW"/>
</dbReference>
<keyword evidence="3" id="KW-0687">Ribonucleoprotein</keyword>
<evidence type="ECO:0000313" key="7">
    <source>
        <dbReference type="Proteomes" id="UP001610444"/>
    </source>
</evidence>
<dbReference type="SUPFAM" id="SSF47973">
    <property type="entry name" value="Ribosomal protein S7"/>
    <property type="match status" value="1"/>
</dbReference>
<evidence type="ECO:0000256" key="1">
    <source>
        <dbReference type="ARBA" id="ARBA00007151"/>
    </source>
</evidence>
<dbReference type="InterPro" id="IPR023798">
    <property type="entry name" value="Ribosomal_uS7_dom"/>
</dbReference>
<dbReference type="PANTHER" id="PTHR11205">
    <property type="entry name" value="RIBOSOMAL PROTEIN S7"/>
    <property type="match status" value="1"/>
</dbReference>
<sequence>MPPLLNLFAARTAVPALRVSAAAPRSCLSATASKSHSALSQRRWNSSGSDGKNVKEAEEAQRAATSMPHVSEEAAEVSRIMDKEKRCDGVPSTPELQQGTMVSEILSRDKEAAKHAPKVFQDQIKKAQSGSRSFSTSARRGQLEEQKPSGGDANANANANDAAQAAMVQSMIAQVTEQAQAAQQELAPGLKFPAPETLPRTENYRSRYEPLLEQFTKMMMRDGKLGIAEKNMGYILDHLRSSPPPNLNPRRPLLPGGPPAPQLPLNPVKYLTLIIDSVAPIIKNKPMKGFSGGGASVPIPIPLAERQRRRAAIKWIIDASDKRRDTKFAQRVANELVAVAEGRSGVWDRRDLVYKVGIQGRALVGAKPRTRSRI</sequence>
<dbReference type="InterPro" id="IPR000235">
    <property type="entry name" value="Ribosomal_uS7"/>
</dbReference>
<dbReference type="Pfam" id="PF00177">
    <property type="entry name" value="Ribosomal_S7"/>
    <property type="match status" value="1"/>
</dbReference>
<feature type="compositionally biased region" description="Basic and acidic residues" evidence="4">
    <location>
        <begin position="52"/>
        <end position="61"/>
    </location>
</feature>
<name>A0ABR4JI45_9EURO</name>
<dbReference type="GeneID" id="98162273"/>
<dbReference type="RefSeq" id="XP_070893668.1">
    <property type="nucleotide sequence ID" value="XM_071047109.1"/>
</dbReference>
<gene>
    <name evidence="6" type="ORF">BJX68DRAFT_272030</name>
</gene>
<evidence type="ECO:0000256" key="3">
    <source>
        <dbReference type="ARBA" id="ARBA00023274"/>
    </source>
</evidence>
<keyword evidence="2 6" id="KW-0689">Ribosomal protein</keyword>
<reference evidence="6 7" key="1">
    <citation type="submission" date="2024-07" db="EMBL/GenBank/DDBJ databases">
        <title>Section-level genome sequencing and comparative genomics of Aspergillus sections Usti and Cavernicolus.</title>
        <authorList>
            <consortium name="Lawrence Berkeley National Laboratory"/>
            <person name="Nybo J.L."/>
            <person name="Vesth T.C."/>
            <person name="Theobald S."/>
            <person name="Frisvad J.C."/>
            <person name="Larsen T.O."/>
            <person name="Kjaerboelling I."/>
            <person name="Rothschild-Mancinelli K."/>
            <person name="Lyhne E.K."/>
            <person name="Kogle M.E."/>
            <person name="Barry K."/>
            <person name="Clum A."/>
            <person name="Na H."/>
            <person name="Ledsgaard L."/>
            <person name="Lin J."/>
            <person name="Lipzen A."/>
            <person name="Kuo A."/>
            <person name="Riley R."/>
            <person name="Mondo S."/>
            <person name="LaButti K."/>
            <person name="Haridas S."/>
            <person name="Pangalinan J."/>
            <person name="Salamov A.A."/>
            <person name="Simmons B.A."/>
            <person name="Magnuson J.K."/>
            <person name="Chen J."/>
            <person name="Drula E."/>
            <person name="Henrissat B."/>
            <person name="Wiebenga A."/>
            <person name="Lubbers R.J."/>
            <person name="Gomes A.C."/>
            <person name="Macurrencykelacurrency M.R."/>
            <person name="Stajich J."/>
            <person name="Grigoriev I.V."/>
            <person name="Mortensen U.H."/>
            <person name="De vries R.P."/>
            <person name="Baker S.E."/>
            <person name="Andersen M.R."/>
        </authorList>
    </citation>
    <scope>NUCLEOTIDE SEQUENCE [LARGE SCALE GENOMIC DNA]</scope>
    <source>
        <strain evidence="6 7">CBS 756.74</strain>
    </source>
</reference>
<evidence type="ECO:0000256" key="2">
    <source>
        <dbReference type="ARBA" id="ARBA00022980"/>
    </source>
</evidence>
<organism evidence="6 7">
    <name type="scientific">Aspergillus pseudodeflectus</name>
    <dbReference type="NCBI Taxonomy" id="176178"/>
    <lineage>
        <taxon>Eukaryota</taxon>
        <taxon>Fungi</taxon>
        <taxon>Dikarya</taxon>
        <taxon>Ascomycota</taxon>
        <taxon>Pezizomycotina</taxon>
        <taxon>Eurotiomycetes</taxon>
        <taxon>Eurotiomycetidae</taxon>
        <taxon>Eurotiales</taxon>
        <taxon>Aspergillaceae</taxon>
        <taxon>Aspergillus</taxon>
        <taxon>Aspergillus subgen. Nidulantes</taxon>
    </lineage>
</organism>
<dbReference type="Gene3D" id="1.10.455.10">
    <property type="entry name" value="Ribosomal protein S7 domain"/>
    <property type="match status" value="1"/>
</dbReference>
<comment type="caution">
    <text evidence="6">The sequence shown here is derived from an EMBL/GenBank/DDBJ whole genome shotgun (WGS) entry which is preliminary data.</text>
</comment>
<keyword evidence="7" id="KW-1185">Reference proteome</keyword>
<feature type="region of interest" description="Disordered" evidence="4">
    <location>
        <begin position="109"/>
        <end position="157"/>
    </location>
</feature>
<feature type="compositionally biased region" description="Polar residues" evidence="4">
    <location>
        <begin position="126"/>
        <end position="139"/>
    </location>
</feature>
<evidence type="ECO:0000259" key="5">
    <source>
        <dbReference type="Pfam" id="PF00177"/>
    </source>
</evidence>
<dbReference type="Proteomes" id="UP001610444">
    <property type="component" value="Unassembled WGS sequence"/>
</dbReference>
<evidence type="ECO:0000313" key="6">
    <source>
        <dbReference type="EMBL" id="KAL2839706.1"/>
    </source>
</evidence>
<dbReference type="InterPro" id="IPR036823">
    <property type="entry name" value="Ribosomal_uS7_dom_sf"/>
</dbReference>